<dbReference type="SMART" id="SM01355">
    <property type="entry name" value="AP3B1_C"/>
    <property type="match status" value="1"/>
</dbReference>
<name>A0A7D9LBN3_PARCT</name>
<proteinExistence type="predicted"/>
<feature type="compositionally biased region" description="Basic and acidic residues" evidence="1">
    <location>
        <begin position="83"/>
        <end position="110"/>
    </location>
</feature>
<feature type="non-terminal residue" evidence="2">
    <location>
        <position position="1"/>
    </location>
</feature>
<dbReference type="OrthoDB" id="302453at2759"/>
<reference evidence="2" key="1">
    <citation type="submission" date="2020-04" db="EMBL/GenBank/DDBJ databases">
        <authorList>
            <person name="Alioto T."/>
            <person name="Alioto T."/>
            <person name="Gomez Garrido J."/>
        </authorList>
    </citation>
    <scope>NUCLEOTIDE SEQUENCE</scope>
    <source>
        <strain evidence="2">A484AB</strain>
    </source>
</reference>
<dbReference type="Pfam" id="PF14796">
    <property type="entry name" value="AP3B1_C"/>
    <property type="match status" value="1"/>
</dbReference>
<gene>
    <name evidence="2" type="ORF">PACLA_8A048557</name>
</gene>
<dbReference type="Proteomes" id="UP001152795">
    <property type="component" value="Unassembled WGS sequence"/>
</dbReference>
<dbReference type="EMBL" id="CACRXK020015003">
    <property type="protein sequence ID" value="CAB4027760.1"/>
    <property type="molecule type" value="Genomic_DNA"/>
</dbReference>
<evidence type="ECO:0000256" key="1">
    <source>
        <dbReference type="SAM" id="MobiDB-lite"/>
    </source>
</evidence>
<organism evidence="2 3">
    <name type="scientific">Paramuricea clavata</name>
    <name type="common">Red gorgonian</name>
    <name type="synonym">Violescent sea-whip</name>
    <dbReference type="NCBI Taxonomy" id="317549"/>
    <lineage>
        <taxon>Eukaryota</taxon>
        <taxon>Metazoa</taxon>
        <taxon>Cnidaria</taxon>
        <taxon>Anthozoa</taxon>
        <taxon>Octocorallia</taxon>
        <taxon>Malacalcyonacea</taxon>
        <taxon>Plexauridae</taxon>
        <taxon>Paramuricea</taxon>
    </lineage>
</organism>
<accession>A0A7D9LBN3</accession>
<dbReference type="AlphaFoldDB" id="A0A7D9LBN3"/>
<dbReference type="InterPro" id="IPR029390">
    <property type="entry name" value="AP3B_C"/>
</dbReference>
<evidence type="ECO:0000313" key="3">
    <source>
        <dbReference type="Proteomes" id="UP001152795"/>
    </source>
</evidence>
<sequence length="243" mass="26133">SGSSSGSESESGSEGSESDSKSSMESLPGTETDTQQSDDEDDRDIVVRKKLESESSVESKTSEEDSDSDLETSEDESSSESEPEQKTPAEKVATKKVEKTKSRAAKKPEPKPSSTDQLLFFDEEVAPIVNGGTNNLHNSVLSPSLVDDMKALSLGATTNGPTPVVQNVITDFSKLKSHELLNKMTGQGLQAQYKFPRCPCIYSTTMVAVEVTFINNSGSVIENIHIGEKKLSLGLKMSDFPSI</sequence>
<feature type="compositionally biased region" description="Acidic residues" evidence="1">
    <location>
        <begin position="64"/>
        <end position="82"/>
    </location>
</feature>
<comment type="caution">
    <text evidence="2">The sequence shown here is derived from an EMBL/GenBank/DDBJ whole genome shotgun (WGS) entry which is preliminary data.</text>
</comment>
<protein>
    <submittedName>
        <fullName evidence="2">AP-3 complex subunit beta-1</fullName>
    </submittedName>
</protein>
<feature type="non-terminal residue" evidence="2">
    <location>
        <position position="243"/>
    </location>
</feature>
<feature type="compositionally biased region" description="Low complexity" evidence="1">
    <location>
        <begin position="1"/>
        <end position="35"/>
    </location>
</feature>
<evidence type="ECO:0000313" key="2">
    <source>
        <dbReference type="EMBL" id="CAB4027760.1"/>
    </source>
</evidence>
<feature type="compositionally biased region" description="Basic and acidic residues" evidence="1">
    <location>
        <begin position="44"/>
        <end position="53"/>
    </location>
</feature>
<keyword evidence="3" id="KW-1185">Reference proteome</keyword>
<feature type="region of interest" description="Disordered" evidence="1">
    <location>
        <begin position="1"/>
        <end position="117"/>
    </location>
</feature>